<dbReference type="FunFam" id="3.30.70.330:FF:000060">
    <property type="entry name" value="CUGBP Elav-like family member 4"/>
    <property type="match status" value="1"/>
</dbReference>
<feature type="region of interest" description="Disordered" evidence="9">
    <location>
        <begin position="1"/>
        <end position="41"/>
    </location>
</feature>
<reference evidence="12 13" key="1">
    <citation type="submission" date="2018-08" db="EMBL/GenBank/DDBJ databases">
        <authorList>
            <person name="Laetsch R D."/>
            <person name="Stevens L."/>
            <person name="Kumar S."/>
            <person name="Blaxter L. M."/>
        </authorList>
    </citation>
    <scope>NUCLEOTIDE SEQUENCE [LARGE SCALE GENOMIC DNA]</scope>
</reference>
<dbReference type="InterPro" id="IPR034648">
    <property type="entry name" value="CELF3/4/5/6_RRM1"/>
</dbReference>
<dbReference type="CDD" id="cd12632">
    <property type="entry name" value="RRM1_CELF3_4_5_6"/>
    <property type="match status" value="1"/>
</dbReference>
<dbReference type="GO" id="GO:0003723">
    <property type="term" value="F:RNA binding"/>
    <property type="evidence" value="ECO:0007669"/>
    <property type="project" value="UniProtKB-UniRule"/>
</dbReference>
<gene>
    <name evidence="11" type="ORF">NLS_LOCUS2309</name>
    <name evidence="12" type="ORF">NLS_LOCUS2324</name>
</gene>
<dbReference type="Proteomes" id="UP000277928">
    <property type="component" value="Unassembled WGS sequence"/>
</dbReference>
<dbReference type="Gene3D" id="3.30.70.330">
    <property type="match status" value="3"/>
</dbReference>
<dbReference type="SUPFAM" id="SSF54928">
    <property type="entry name" value="RNA-binding domain, RBD"/>
    <property type="match status" value="2"/>
</dbReference>
<dbReference type="FunFam" id="3.30.70.330:FF:000010">
    <property type="entry name" value="CUGBP Elav-like family member 4 isoform 3"/>
    <property type="match status" value="1"/>
</dbReference>
<keyword evidence="6 8" id="KW-0694">RNA-binding</keyword>
<dbReference type="GO" id="GO:0005634">
    <property type="term" value="C:nucleus"/>
    <property type="evidence" value="ECO:0007669"/>
    <property type="project" value="UniProtKB-SubCell"/>
</dbReference>
<comment type="similarity">
    <text evidence="3">Belongs to the CELF/BRUNOL family.</text>
</comment>
<feature type="domain" description="RRM" evidence="10">
    <location>
        <begin position="48"/>
        <end position="129"/>
    </location>
</feature>
<proteinExistence type="inferred from homology"/>
<keyword evidence="13" id="KW-1185">Reference proteome</keyword>
<dbReference type="FunFam" id="3.30.70.330:FF:000198">
    <property type="entry name" value="CUGBP Elav-like family member 6 isoform X3"/>
    <property type="match status" value="1"/>
</dbReference>
<feature type="domain" description="RRM" evidence="10">
    <location>
        <begin position="142"/>
        <end position="222"/>
    </location>
</feature>
<dbReference type="EMBL" id="UYRX01000104">
    <property type="protein sequence ID" value="VDK74027.1"/>
    <property type="molecule type" value="Genomic_DNA"/>
</dbReference>
<dbReference type="InterPro" id="IPR012677">
    <property type="entry name" value="Nucleotide-bd_a/b_plait_sf"/>
</dbReference>
<protein>
    <recommendedName>
        <fullName evidence="10">RRM domain-containing protein</fullName>
    </recommendedName>
</protein>
<dbReference type="OrthoDB" id="267048at2759"/>
<evidence type="ECO:0000256" key="9">
    <source>
        <dbReference type="SAM" id="MobiDB-lite"/>
    </source>
</evidence>
<evidence type="ECO:0000256" key="6">
    <source>
        <dbReference type="ARBA" id="ARBA00022884"/>
    </source>
</evidence>
<dbReference type="Pfam" id="PF00076">
    <property type="entry name" value="RRM_1"/>
    <property type="match status" value="3"/>
</dbReference>
<sequence>MVHHQQQNKGKQQQQQQQSGSKINGDNGMSRSSSTDSNGFPVKDADTIKLFVGQIPRNLEEKDLRHLFETFGKIYEFTILKDKYTGLHKGCAFLTYCHRDSAIRCQAALHDQKTLPGMNRAMQVKPADNESRPDSPKNAEERKLFVGMLSKQHNEDDVRSLFAPFGVIDEVTVLRGADGLSKGCAFVKFTTHSQAAMAISALHGSQTMPGASSSLVVKFADTEKERQLRRMQQMATQMGLLNPVLVNQAGVYNTAYQQLLQQQATLVAAQTAAAAYFPVAMAPQTALAAAGLAGTTNPATFLAQHPLQPLSALPLQQANSVQAISALSQPYPSVDYAAAAAANVTQYAPSSTAAVAIDSTAYTLPANVTLPAGTIPSVTLPSAYNPLANLEQQANSYNQALQQAIALQQAAILFPGAQKEDKANQQWQISVLGPEGCNLFIYHLPQEFGDTELMQMFMPFGHVISAKVFIDRATNQSKCFGFVSYDNTASAMAAIQAMNGFQIGMKRLKVQLKRPRDKPY</sequence>
<feature type="domain" description="RRM" evidence="10">
    <location>
        <begin position="437"/>
        <end position="515"/>
    </location>
</feature>
<organism evidence="12 13">
    <name type="scientific">Litomosoides sigmodontis</name>
    <name type="common">Filarial nematode worm</name>
    <dbReference type="NCBI Taxonomy" id="42156"/>
    <lineage>
        <taxon>Eukaryota</taxon>
        <taxon>Metazoa</taxon>
        <taxon>Ecdysozoa</taxon>
        <taxon>Nematoda</taxon>
        <taxon>Chromadorea</taxon>
        <taxon>Rhabditida</taxon>
        <taxon>Spirurina</taxon>
        <taxon>Spiruromorpha</taxon>
        <taxon>Filarioidea</taxon>
        <taxon>Onchocercidae</taxon>
        <taxon>Litomosoides</taxon>
    </lineage>
</organism>
<dbReference type="SMART" id="SM00360">
    <property type="entry name" value="RRM"/>
    <property type="match status" value="3"/>
</dbReference>
<dbReference type="InterPro" id="IPR000504">
    <property type="entry name" value="RRM_dom"/>
</dbReference>
<comment type="subcellular location">
    <subcellularLocation>
        <location evidence="2">Cytoplasm</location>
    </subcellularLocation>
    <subcellularLocation>
        <location evidence="1">Nucleus</location>
    </subcellularLocation>
</comment>
<dbReference type="STRING" id="42156.A0A3P6SNU7"/>
<dbReference type="PANTHER" id="PTHR24012">
    <property type="entry name" value="RNA BINDING PROTEIN"/>
    <property type="match status" value="1"/>
</dbReference>
<evidence type="ECO:0000259" key="10">
    <source>
        <dbReference type="PROSITE" id="PS50102"/>
    </source>
</evidence>
<dbReference type="OMA" id="TRKACAI"/>
<dbReference type="GO" id="GO:0005737">
    <property type="term" value="C:cytoplasm"/>
    <property type="evidence" value="ECO:0007669"/>
    <property type="project" value="UniProtKB-SubCell"/>
</dbReference>
<dbReference type="EMBL" id="UYRX01000104">
    <property type="protein sequence ID" value="VDK74012.1"/>
    <property type="molecule type" value="Genomic_DNA"/>
</dbReference>
<evidence type="ECO:0000256" key="2">
    <source>
        <dbReference type="ARBA" id="ARBA00004496"/>
    </source>
</evidence>
<name>A0A3P6SNU7_LITSI</name>
<dbReference type="CDD" id="cd12639">
    <property type="entry name" value="RRM3_CELF3_4_5_6"/>
    <property type="match status" value="1"/>
</dbReference>
<evidence type="ECO:0000256" key="3">
    <source>
        <dbReference type="ARBA" id="ARBA00009621"/>
    </source>
</evidence>
<keyword evidence="5" id="KW-0677">Repeat</keyword>
<evidence type="ECO:0000256" key="5">
    <source>
        <dbReference type="ARBA" id="ARBA00022737"/>
    </source>
</evidence>
<feature type="compositionally biased region" description="Low complexity" evidence="9">
    <location>
        <begin position="1"/>
        <end position="22"/>
    </location>
</feature>
<feature type="compositionally biased region" description="Polar residues" evidence="9">
    <location>
        <begin position="27"/>
        <end position="38"/>
    </location>
</feature>
<evidence type="ECO:0000256" key="1">
    <source>
        <dbReference type="ARBA" id="ARBA00004123"/>
    </source>
</evidence>
<dbReference type="CDD" id="cd12635">
    <property type="entry name" value="RRM2_CELF3_4_5_6"/>
    <property type="match status" value="1"/>
</dbReference>
<evidence type="ECO:0000313" key="11">
    <source>
        <dbReference type="EMBL" id="VDK74012.1"/>
    </source>
</evidence>
<evidence type="ECO:0000256" key="4">
    <source>
        <dbReference type="ARBA" id="ARBA00022490"/>
    </source>
</evidence>
<evidence type="ECO:0000256" key="7">
    <source>
        <dbReference type="ARBA" id="ARBA00023242"/>
    </source>
</evidence>
<accession>A0A3P6SNU7</accession>
<dbReference type="AlphaFoldDB" id="A0A3P6SNU7"/>
<evidence type="ECO:0000313" key="12">
    <source>
        <dbReference type="EMBL" id="VDK74027.1"/>
    </source>
</evidence>
<dbReference type="InterPro" id="IPR035979">
    <property type="entry name" value="RBD_domain_sf"/>
</dbReference>
<evidence type="ECO:0000256" key="8">
    <source>
        <dbReference type="PROSITE-ProRule" id="PRU00176"/>
    </source>
</evidence>
<evidence type="ECO:0000313" key="13">
    <source>
        <dbReference type="Proteomes" id="UP000277928"/>
    </source>
</evidence>
<keyword evidence="7" id="KW-0539">Nucleus</keyword>
<keyword evidence="4" id="KW-0963">Cytoplasm</keyword>
<dbReference type="PROSITE" id="PS50102">
    <property type="entry name" value="RRM"/>
    <property type="match status" value="3"/>
</dbReference>